<keyword evidence="2 6" id="KW-0349">Heme</keyword>
<dbReference type="Proteomes" id="UP000324996">
    <property type="component" value="Unassembled WGS sequence"/>
</dbReference>
<protein>
    <recommendedName>
        <fullName evidence="7">Cytochrome c domain-containing protein</fullName>
    </recommendedName>
</protein>
<keyword evidence="3 6" id="KW-0479">Metal-binding</keyword>
<dbReference type="Pfam" id="PF00034">
    <property type="entry name" value="Cytochrom_C"/>
    <property type="match status" value="1"/>
</dbReference>
<evidence type="ECO:0000256" key="5">
    <source>
        <dbReference type="ARBA" id="ARBA00023004"/>
    </source>
</evidence>
<comment type="caution">
    <text evidence="8">The sequence shown here is derived from an EMBL/GenBank/DDBJ whole genome shotgun (WGS) entry which is preliminary data.</text>
</comment>
<dbReference type="PRINTS" id="PR00604">
    <property type="entry name" value="CYTCHRMECIAB"/>
</dbReference>
<keyword evidence="4" id="KW-0249">Electron transport</keyword>
<evidence type="ECO:0000256" key="1">
    <source>
        <dbReference type="ARBA" id="ARBA00022448"/>
    </source>
</evidence>
<dbReference type="GO" id="GO:0020037">
    <property type="term" value="F:heme binding"/>
    <property type="evidence" value="ECO:0007669"/>
    <property type="project" value="InterPro"/>
</dbReference>
<evidence type="ECO:0000256" key="2">
    <source>
        <dbReference type="ARBA" id="ARBA00022617"/>
    </source>
</evidence>
<evidence type="ECO:0000256" key="6">
    <source>
        <dbReference type="PROSITE-ProRule" id="PRU00433"/>
    </source>
</evidence>
<dbReference type="PROSITE" id="PS51007">
    <property type="entry name" value="CYTC"/>
    <property type="match status" value="1"/>
</dbReference>
<dbReference type="FunFam" id="1.10.760.10:FF:000001">
    <property type="entry name" value="Cytochrome c iso-1"/>
    <property type="match status" value="1"/>
</dbReference>
<dbReference type="AlphaFoldDB" id="A0A5A7N7D2"/>
<proteinExistence type="predicted"/>
<dbReference type="RefSeq" id="WP_313980760.1">
    <property type="nucleotide sequence ID" value="NZ_BKCN01000008.1"/>
</dbReference>
<evidence type="ECO:0000313" key="9">
    <source>
        <dbReference type="Proteomes" id="UP000324996"/>
    </source>
</evidence>
<sequence length="152" mass="16731">MYSTPSHKMPVKTTTAKNFSTISLPLMRRMAFLSFILIALAFIASRPAAAQDVEKGEKLFARCQVCHVLEPEGRKIGPSLYGVFGRTSGTVEGFAYSKAMQDAGIVWSEDTISAYLENPRTYIPGNRMAFPGLRKEEDRADLIAYLKSATGS</sequence>
<dbReference type="GO" id="GO:0009055">
    <property type="term" value="F:electron transfer activity"/>
    <property type="evidence" value="ECO:0007669"/>
    <property type="project" value="InterPro"/>
</dbReference>
<keyword evidence="5 6" id="KW-0408">Iron</keyword>
<evidence type="ECO:0000256" key="3">
    <source>
        <dbReference type="ARBA" id="ARBA00022723"/>
    </source>
</evidence>
<name>A0A5A7N7D2_9PROT</name>
<dbReference type="InterPro" id="IPR009056">
    <property type="entry name" value="Cyt_c-like_dom"/>
</dbReference>
<dbReference type="PANTHER" id="PTHR11961">
    <property type="entry name" value="CYTOCHROME C"/>
    <property type="match status" value="1"/>
</dbReference>
<accession>A0A5A7N7D2</accession>
<dbReference type="SUPFAM" id="SSF46626">
    <property type="entry name" value="Cytochrome c"/>
    <property type="match status" value="1"/>
</dbReference>
<feature type="domain" description="Cytochrome c" evidence="7">
    <location>
        <begin position="51"/>
        <end position="150"/>
    </location>
</feature>
<keyword evidence="1" id="KW-0813">Transport</keyword>
<evidence type="ECO:0000259" key="7">
    <source>
        <dbReference type="PROSITE" id="PS51007"/>
    </source>
</evidence>
<gene>
    <name evidence="8" type="ORF">JCM17846_19140</name>
</gene>
<dbReference type="InterPro" id="IPR036909">
    <property type="entry name" value="Cyt_c-like_dom_sf"/>
</dbReference>
<organism evidence="8 9">
    <name type="scientific">Iodidimonas nitroreducens</name>
    <dbReference type="NCBI Taxonomy" id="1236968"/>
    <lineage>
        <taxon>Bacteria</taxon>
        <taxon>Pseudomonadati</taxon>
        <taxon>Pseudomonadota</taxon>
        <taxon>Alphaproteobacteria</taxon>
        <taxon>Iodidimonadales</taxon>
        <taxon>Iodidimonadaceae</taxon>
        <taxon>Iodidimonas</taxon>
    </lineage>
</organism>
<evidence type="ECO:0000256" key="4">
    <source>
        <dbReference type="ARBA" id="ARBA00022982"/>
    </source>
</evidence>
<dbReference type="Gene3D" id="1.10.760.10">
    <property type="entry name" value="Cytochrome c-like domain"/>
    <property type="match status" value="1"/>
</dbReference>
<evidence type="ECO:0000313" key="8">
    <source>
        <dbReference type="EMBL" id="GER04232.1"/>
    </source>
</evidence>
<reference evidence="8 9" key="1">
    <citation type="submission" date="2019-09" db="EMBL/GenBank/DDBJ databases">
        <title>NBRP : Genome information of microbial organism related human and environment.</title>
        <authorList>
            <person name="Hattori M."/>
            <person name="Oshima K."/>
            <person name="Inaba H."/>
            <person name="Suda W."/>
            <person name="Sakamoto M."/>
            <person name="Iino T."/>
            <person name="Kitahara M."/>
            <person name="Oshida Y."/>
            <person name="Iida T."/>
            <person name="Kudo T."/>
            <person name="Itoh T."/>
            <person name="Ohkuma M."/>
        </authorList>
    </citation>
    <scope>NUCLEOTIDE SEQUENCE [LARGE SCALE GENOMIC DNA]</scope>
    <source>
        <strain evidence="8 9">Q-1</strain>
    </source>
</reference>
<dbReference type="InterPro" id="IPR002327">
    <property type="entry name" value="Cyt_c_1A/1B"/>
</dbReference>
<dbReference type="GO" id="GO:0046872">
    <property type="term" value="F:metal ion binding"/>
    <property type="evidence" value="ECO:0007669"/>
    <property type="project" value="UniProtKB-KW"/>
</dbReference>
<keyword evidence="9" id="KW-1185">Reference proteome</keyword>
<dbReference type="EMBL" id="BKCN01000008">
    <property type="protein sequence ID" value="GER04232.1"/>
    <property type="molecule type" value="Genomic_DNA"/>
</dbReference>